<dbReference type="SMART" id="SM00428">
    <property type="entry name" value="H3"/>
    <property type="match status" value="1"/>
</dbReference>
<evidence type="ECO:0008006" key="5">
    <source>
        <dbReference type="Google" id="ProtNLM"/>
    </source>
</evidence>
<sequence>MARTKQTARKSTGGKAPRKQLATKAARKSAPATGGVKKPHRYRPGTVALREIRRYQKSTELLIRKLPSARVNIMTKEISWPAASAESALKPCVSRIKPQRLF</sequence>
<evidence type="ECO:0000256" key="2">
    <source>
        <dbReference type="SAM" id="MobiDB-lite"/>
    </source>
</evidence>
<gene>
    <name evidence="3" type="ORF">QQF64_029376</name>
</gene>
<comment type="caution">
    <text evidence="3">The sequence shown here is derived from an EMBL/GenBank/DDBJ whole genome shotgun (WGS) entry which is preliminary data.</text>
</comment>
<keyword evidence="4" id="KW-1185">Reference proteome</keyword>
<organism evidence="3 4">
    <name type="scientific">Cirrhinus molitorella</name>
    <name type="common">mud carp</name>
    <dbReference type="NCBI Taxonomy" id="172907"/>
    <lineage>
        <taxon>Eukaryota</taxon>
        <taxon>Metazoa</taxon>
        <taxon>Chordata</taxon>
        <taxon>Craniata</taxon>
        <taxon>Vertebrata</taxon>
        <taxon>Euteleostomi</taxon>
        <taxon>Actinopterygii</taxon>
        <taxon>Neopterygii</taxon>
        <taxon>Teleostei</taxon>
        <taxon>Ostariophysi</taxon>
        <taxon>Cypriniformes</taxon>
        <taxon>Cyprinidae</taxon>
        <taxon>Labeoninae</taxon>
        <taxon>Labeonini</taxon>
        <taxon>Cirrhinus</taxon>
    </lineage>
</organism>
<evidence type="ECO:0000256" key="1">
    <source>
        <dbReference type="ARBA" id="ARBA00010343"/>
    </source>
</evidence>
<dbReference type="EMBL" id="JAYMGO010000007">
    <property type="protein sequence ID" value="KAL1270360.1"/>
    <property type="molecule type" value="Genomic_DNA"/>
</dbReference>
<evidence type="ECO:0000313" key="4">
    <source>
        <dbReference type="Proteomes" id="UP001558613"/>
    </source>
</evidence>
<protein>
    <recommendedName>
        <fullName evidence="5">Histone H3</fullName>
    </recommendedName>
</protein>
<dbReference type="InterPro" id="IPR000164">
    <property type="entry name" value="Histone_H3/CENP-A"/>
</dbReference>
<dbReference type="InterPro" id="IPR009072">
    <property type="entry name" value="Histone-fold"/>
</dbReference>
<dbReference type="PANTHER" id="PTHR11426">
    <property type="entry name" value="HISTONE H3"/>
    <property type="match status" value="1"/>
</dbReference>
<dbReference type="Proteomes" id="UP001558613">
    <property type="component" value="Unassembled WGS sequence"/>
</dbReference>
<dbReference type="Gene3D" id="1.10.20.10">
    <property type="entry name" value="Histone, subunit A"/>
    <property type="match status" value="1"/>
</dbReference>
<name>A0ABR3N098_9TELE</name>
<comment type="similarity">
    <text evidence="1">Belongs to the histone H3 family.</text>
</comment>
<reference evidence="3 4" key="1">
    <citation type="submission" date="2023-09" db="EMBL/GenBank/DDBJ databases">
        <authorList>
            <person name="Wang M."/>
        </authorList>
    </citation>
    <scope>NUCLEOTIDE SEQUENCE [LARGE SCALE GENOMIC DNA]</scope>
    <source>
        <strain evidence="3">GT-2023</strain>
        <tissue evidence="3">Liver</tissue>
    </source>
</reference>
<dbReference type="PROSITE" id="PS00322">
    <property type="entry name" value="HISTONE_H3_1"/>
    <property type="match status" value="1"/>
</dbReference>
<accession>A0ABR3N098</accession>
<proteinExistence type="inferred from homology"/>
<dbReference type="SUPFAM" id="SSF47113">
    <property type="entry name" value="Histone-fold"/>
    <property type="match status" value="1"/>
</dbReference>
<evidence type="ECO:0000313" key="3">
    <source>
        <dbReference type="EMBL" id="KAL1270360.1"/>
    </source>
</evidence>
<dbReference type="PRINTS" id="PR00622">
    <property type="entry name" value="HISTONEH3"/>
</dbReference>
<feature type="region of interest" description="Disordered" evidence="2">
    <location>
        <begin position="1"/>
        <end position="45"/>
    </location>
</feature>